<feature type="domain" description="Ig-like" evidence="9">
    <location>
        <begin position="1"/>
        <end position="60"/>
    </location>
</feature>
<keyword evidence="11" id="KW-1185">Reference proteome</keyword>
<evidence type="ECO:0000259" key="9">
    <source>
        <dbReference type="PROSITE" id="PS50835"/>
    </source>
</evidence>
<evidence type="ECO:0000313" key="10">
    <source>
        <dbReference type="EnsemblMetazoa" id="ADIR009061-PA"/>
    </source>
</evidence>
<dbReference type="Proteomes" id="UP000075884">
    <property type="component" value="Unassembled WGS sequence"/>
</dbReference>
<evidence type="ECO:0000256" key="7">
    <source>
        <dbReference type="ARBA" id="ARBA00023157"/>
    </source>
</evidence>
<dbReference type="CDD" id="cd00112">
    <property type="entry name" value="LDLa"/>
    <property type="match status" value="2"/>
</dbReference>
<evidence type="ECO:0000256" key="8">
    <source>
        <dbReference type="PROSITE-ProRule" id="PRU00124"/>
    </source>
</evidence>
<dbReference type="InterPro" id="IPR002172">
    <property type="entry name" value="LDrepeatLR_classA_rpt"/>
</dbReference>
<comment type="subcellular location">
    <subcellularLocation>
        <location evidence="2">Endomembrane system</location>
    </subcellularLocation>
    <subcellularLocation>
        <location evidence="1">Membrane</location>
        <topology evidence="1">Single-pass membrane protein</topology>
    </subcellularLocation>
</comment>
<dbReference type="PROSITE" id="PS50068">
    <property type="entry name" value="LDLRA_2"/>
    <property type="match status" value="2"/>
</dbReference>
<dbReference type="PRINTS" id="PR00261">
    <property type="entry name" value="LDLRECEPTOR"/>
</dbReference>
<keyword evidence="5" id="KW-1133">Transmembrane helix</keyword>
<dbReference type="Pfam" id="PF00057">
    <property type="entry name" value="Ldl_recept_a"/>
    <property type="match status" value="2"/>
</dbReference>
<evidence type="ECO:0000256" key="1">
    <source>
        <dbReference type="ARBA" id="ARBA00004167"/>
    </source>
</evidence>
<dbReference type="Gene3D" id="2.60.40.10">
    <property type="entry name" value="Immunoglobulins"/>
    <property type="match status" value="1"/>
</dbReference>
<dbReference type="PANTHER" id="PTHR24270">
    <property type="entry name" value="LOW-DENSITY LIPOPROTEIN RECEPTOR-RELATED"/>
    <property type="match status" value="1"/>
</dbReference>
<evidence type="ECO:0000256" key="2">
    <source>
        <dbReference type="ARBA" id="ARBA00004308"/>
    </source>
</evidence>
<evidence type="ECO:0000256" key="6">
    <source>
        <dbReference type="ARBA" id="ARBA00023136"/>
    </source>
</evidence>
<sequence length="172" mass="19412">MHAKVEWVRENGLDFPPGTRDFNGRLEIPNIRVNHNGQYICQAVGYPKSTPGSSKTVLLTVERSSFQRPPTACAANERCEPNRQCEPNQFKCRNHKCVLKTWLCDGEQDCGDGSDEENCSTLAPYAPCRCNEYQCRSGQCIPKSFQCDTHPDCLDKSDEVGCIIYKLNNNMQ</sequence>
<dbReference type="InterPro" id="IPR050685">
    <property type="entry name" value="LDLR"/>
</dbReference>
<dbReference type="SUPFAM" id="SSF57424">
    <property type="entry name" value="LDL receptor-like module"/>
    <property type="match status" value="2"/>
</dbReference>
<accession>A0A182NN26</accession>
<dbReference type="SMART" id="SM00192">
    <property type="entry name" value="LDLa"/>
    <property type="match status" value="2"/>
</dbReference>
<dbReference type="PROSITE" id="PS50835">
    <property type="entry name" value="IG_LIKE"/>
    <property type="match status" value="1"/>
</dbReference>
<feature type="disulfide bond" evidence="8">
    <location>
        <begin position="85"/>
        <end position="97"/>
    </location>
</feature>
<dbReference type="InterPro" id="IPR036179">
    <property type="entry name" value="Ig-like_dom_sf"/>
</dbReference>
<feature type="disulfide bond" evidence="8">
    <location>
        <begin position="135"/>
        <end position="153"/>
    </location>
</feature>
<keyword evidence="6" id="KW-0472">Membrane</keyword>
<dbReference type="Gene3D" id="4.10.400.10">
    <property type="entry name" value="Low-density Lipoprotein Receptor"/>
    <property type="match status" value="2"/>
</dbReference>
<feature type="disulfide bond" evidence="8">
    <location>
        <begin position="104"/>
        <end position="119"/>
    </location>
</feature>
<dbReference type="STRING" id="7168.A0A182NN26"/>
<organism evidence="10 11">
    <name type="scientific">Anopheles dirus</name>
    <dbReference type="NCBI Taxonomy" id="7168"/>
    <lineage>
        <taxon>Eukaryota</taxon>
        <taxon>Metazoa</taxon>
        <taxon>Ecdysozoa</taxon>
        <taxon>Arthropoda</taxon>
        <taxon>Hexapoda</taxon>
        <taxon>Insecta</taxon>
        <taxon>Pterygota</taxon>
        <taxon>Neoptera</taxon>
        <taxon>Endopterygota</taxon>
        <taxon>Diptera</taxon>
        <taxon>Nematocera</taxon>
        <taxon>Culicoidea</taxon>
        <taxon>Culicidae</taxon>
        <taxon>Anophelinae</taxon>
        <taxon>Anopheles</taxon>
    </lineage>
</organism>
<dbReference type="GO" id="GO:0016192">
    <property type="term" value="P:vesicle-mediated transport"/>
    <property type="evidence" value="ECO:0007669"/>
    <property type="project" value="UniProtKB-ARBA"/>
</dbReference>
<dbReference type="GO" id="GO:0012505">
    <property type="term" value="C:endomembrane system"/>
    <property type="evidence" value="ECO:0007669"/>
    <property type="project" value="UniProtKB-SubCell"/>
</dbReference>
<keyword evidence="4" id="KW-0677">Repeat</keyword>
<feature type="disulfide bond" evidence="8">
    <location>
        <begin position="147"/>
        <end position="162"/>
    </location>
</feature>
<evidence type="ECO:0000256" key="5">
    <source>
        <dbReference type="ARBA" id="ARBA00022989"/>
    </source>
</evidence>
<proteinExistence type="predicted"/>
<dbReference type="GO" id="GO:0005886">
    <property type="term" value="C:plasma membrane"/>
    <property type="evidence" value="ECO:0007669"/>
    <property type="project" value="TreeGrafter"/>
</dbReference>
<dbReference type="InterPro" id="IPR036055">
    <property type="entry name" value="LDL_receptor-like_sf"/>
</dbReference>
<dbReference type="PROSITE" id="PS01209">
    <property type="entry name" value="LDLRA_1"/>
    <property type="match status" value="2"/>
</dbReference>
<keyword evidence="3" id="KW-0812">Transmembrane</keyword>
<dbReference type="FunFam" id="4.10.400.10:FF:000062">
    <property type="entry name" value="Terribly reduced optic lobes, isoform AI"/>
    <property type="match status" value="1"/>
</dbReference>
<feature type="disulfide bond" evidence="8">
    <location>
        <begin position="128"/>
        <end position="140"/>
    </location>
</feature>
<dbReference type="FunFam" id="4.10.400.10:FF:000086">
    <property type="entry name" value="Terribly reduced optic lobes, isoform B"/>
    <property type="match status" value="1"/>
</dbReference>
<dbReference type="InterPro" id="IPR023415">
    <property type="entry name" value="LDLR_class-A_CS"/>
</dbReference>
<dbReference type="EnsemblMetazoa" id="ADIR009061-RA">
    <property type="protein sequence ID" value="ADIR009061-PA"/>
    <property type="gene ID" value="ADIR009061"/>
</dbReference>
<dbReference type="SUPFAM" id="SSF48726">
    <property type="entry name" value="Immunoglobulin"/>
    <property type="match status" value="1"/>
</dbReference>
<name>A0A182NN26_9DIPT</name>
<dbReference type="InterPro" id="IPR007110">
    <property type="entry name" value="Ig-like_dom"/>
</dbReference>
<protein>
    <submittedName>
        <fullName evidence="10">Ig-like domain-containing protein</fullName>
    </submittedName>
</protein>
<dbReference type="VEuPathDB" id="VectorBase:ADIR009061"/>
<evidence type="ECO:0000256" key="4">
    <source>
        <dbReference type="ARBA" id="ARBA00022737"/>
    </source>
</evidence>
<dbReference type="AlphaFoldDB" id="A0A182NN26"/>
<evidence type="ECO:0000256" key="3">
    <source>
        <dbReference type="ARBA" id="ARBA00022692"/>
    </source>
</evidence>
<dbReference type="InterPro" id="IPR013783">
    <property type="entry name" value="Ig-like_fold"/>
</dbReference>
<reference evidence="10" key="2">
    <citation type="submission" date="2020-05" db="UniProtKB">
        <authorList>
            <consortium name="EnsemblMetazoa"/>
        </authorList>
    </citation>
    <scope>IDENTIFICATION</scope>
    <source>
        <strain evidence="10">WRAIR2</strain>
    </source>
</reference>
<evidence type="ECO:0000313" key="11">
    <source>
        <dbReference type="Proteomes" id="UP000075884"/>
    </source>
</evidence>
<feature type="disulfide bond" evidence="8">
    <location>
        <begin position="92"/>
        <end position="110"/>
    </location>
</feature>
<keyword evidence="7 8" id="KW-1015">Disulfide bond</keyword>
<reference evidence="11" key="1">
    <citation type="submission" date="2013-03" db="EMBL/GenBank/DDBJ databases">
        <title>The Genome Sequence of Anopheles dirus WRAIR2.</title>
        <authorList>
            <consortium name="The Broad Institute Genomics Platform"/>
            <person name="Neafsey D.E."/>
            <person name="Walton C."/>
            <person name="Walker B."/>
            <person name="Young S.K."/>
            <person name="Zeng Q."/>
            <person name="Gargeya S."/>
            <person name="Fitzgerald M."/>
            <person name="Haas B."/>
            <person name="Abouelleil A."/>
            <person name="Allen A.W."/>
            <person name="Alvarado L."/>
            <person name="Arachchi H.M."/>
            <person name="Berlin A.M."/>
            <person name="Chapman S.B."/>
            <person name="Gainer-Dewar J."/>
            <person name="Goldberg J."/>
            <person name="Griggs A."/>
            <person name="Gujja S."/>
            <person name="Hansen M."/>
            <person name="Howarth C."/>
            <person name="Imamovic A."/>
            <person name="Ireland A."/>
            <person name="Larimer J."/>
            <person name="McCowan C."/>
            <person name="Murphy C."/>
            <person name="Pearson M."/>
            <person name="Poon T.W."/>
            <person name="Priest M."/>
            <person name="Roberts A."/>
            <person name="Saif S."/>
            <person name="Shea T."/>
            <person name="Sisk P."/>
            <person name="Sykes S."/>
            <person name="Wortman J."/>
            <person name="Nusbaum C."/>
            <person name="Birren B."/>
        </authorList>
    </citation>
    <scope>NUCLEOTIDE SEQUENCE [LARGE SCALE GENOMIC DNA]</scope>
    <source>
        <strain evidence="11">WRAIR2</strain>
    </source>
</reference>